<sequence>MRIVDVSAFYTPRGGGVRAYVDRKLAAAAALGHEIIVLAPGKTDAIVQRGRGAVLETLASPSFPLDQRYRYFDDEKALHRALDRWRPDFVEASSPWSSASMVARWDGAAPRALVMHSDPLSAYPYRWFGPVASIQTIDRGFDFFWRHLRRLGQAYDLVVSASGELSVRLSSGGMPGVITIPMGVEPGLFSPGLRDTEYRAELLAECGLDPSATLLLGIGRHAPEKRWGMVIDAVLSAGTRSPVGLVLVGEGRLRRRLIARSGGSPHIRIPGALGDRAALARLMASGDALVHGCEAETFCMVAAEARASGLPVIVPDRGGAADHADRSPSRRYRAGDAQALRDAISAFAEGHGAATPSSLNEAPRTMDRHFQELFQAYAGLHPPACRAA</sequence>
<accession>A0A7W6NYF2</accession>
<gene>
    <name evidence="2" type="ORF">GGR46_004739</name>
</gene>
<proteinExistence type="predicted"/>
<evidence type="ECO:0000313" key="3">
    <source>
        <dbReference type="Proteomes" id="UP000557392"/>
    </source>
</evidence>
<keyword evidence="2" id="KW-0808">Transferase</keyword>
<reference evidence="2 3" key="1">
    <citation type="submission" date="2020-08" db="EMBL/GenBank/DDBJ databases">
        <title>Genomic Encyclopedia of Type Strains, Phase IV (KMG-IV): sequencing the most valuable type-strain genomes for metagenomic binning, comparative biology and taxonomic classification.</title>
        <authorList>
            <person name="Goeker M."/>
        </authorList>
    </citation>
    <scope>NUCLEOTIDE SEQUENCE [LARGE SCALE GENOMIC DNA]</scope>
    <source>
        <strain evidence="2 3">DSM 101806</strain>
    </source>
</reference>
<comment type="caution">
    <text evidence="2">The sequence shown here is derived from an EMBL/GenBank/DDBJ whole genome shotgun (WGS) entry which is preliminary data.</text>
</comment>
<protein>
    <submittedName>
        <fullName evidence="2">Alpha-1,6-mannosyltransferase</fullName>
        <ecNumber evidence="2">2.4.1.-</ecNumber>
    </submittedName>
</protein>
<dbReference type="EMBL" id="JACIEH010000005">
    <property type="protein sequence ID" value="MBB4101149.1"/>
    <property type="molecule type" value="Genomic_DNA"/>
</dbReference>
<keyword evidence="3" id="KW-1185">Reference proteome</keyword>
<dbReference type="Gene3D" id="3.40.50.2000">
    <property type="entry name" value="Glycogen Phosphorylase B"/>
    <property type="match status" value="2"/>
</dbReference>
<evidence type="ECO:0000313" key="2">
    <source>
        <dbReference type="EMBL" id="MBB4101149.1"/>
    </source>
</evidence>
<dbReference type="Pfam" id="PF13692">
    <property type="entry name" value="Glyco_trans_1_4"/>
    <property type="match status" value="1"/>
</dbReference>
<name>A0A7W6NYF2_9SPHN</name>
<dbReference type="PANTHER" id="PTHR45947">
    <property type="entry name" value="SULFOQUINOVOSYL TRANSFERASE SQD2"/>
    <property type="match status" value="1"/>
</dbReference>
<organism evidence="2 3">
    <name type="scientific">Sphingomonas kyeonggiensis</name>
    <dbReference type="NCBI Taxonomy" id="1268553"/>
    <lineage>
        <taxon>Bacteria</taxon>
        <taxon>Pseudomonadati</taxon>
        <taxon>Pseudomonadota</taxon>
        <taxon>Alphaproteobacteria</taxon>
        <taxon>Sphingomonadales</taxon>
        <taxon>Sphingomonadaceae</taxon>
        <taxon>Sphingomonas</taxon>
    </lineage>
</organism>
<dbReference type="AlphaFoldDB" id="A0A7W6NYF2"/>
<dbReference type="EC" id="2.4.1.-" evidence="2"/>
<feature type="domain" description="Glycosyltransferase subfamily 4-like N-terminal" evidence="1">
    <location>
        <begin position="15"/>
        <end position="186"/>
    </location>
</feature>
<dbReference type="PANTHER" id="PTHR45947:SF13">
    <property type="entry name" value="TRANSFERASE"/>
    <property type="match status" value="1"/>
</dbReference>
<dbReference type="Pfam" id="PF13439">
    <property type="entry name" value="Glyco_transf_4"/>
    <property type="match status" value="1"/>
</dbReference>
<dbReference type="RefSeq" id="WP_184000505.1">
    <property type="nucleotide sequence ID" value="NZ_JACIEH010000005.1"/>
</dbReference>
<dbReference type="InterPro" id="IPR028098">
    <property type="entry name" value="Glyco_trans_4-like_N"/>
</dbReference>
<dbReference type="InterPro" id="IPR050194">
    <property type="entry name" value="Glycosyltransferase_grp1"/>
</dbReference>
<dbReference type="GO" id="GO:0016757">
    <property type="term" value="F:glycosyltransferase activity"/>
    <property type="evidence" value="ECO:0007669"/>
    <property type="project" value="UniProtKB-KW"/>
</dbReference>
<dbReference type="SUPFAM" id="SSF53756">
    <property type="entry name" value="UDP-Glycosyltransferase/glycogen phosphorylase"/>
    <property type="match status" value="1"/>
</dbReference>
<dbReference type="Proteomes" id="UP000557392">
    <property type="component" value="Unassembled WGS sequence"/>
</dbReference>
<evidence type="ECO:0000259" key="1">
    <source>
        <dbReference type="Pfam" id="PF13439"/>
    </source>
</evidence>
<keyword evidence="2" id="KW-0328">Glycosyltransferase</keyword>